<gene>
    <name evidence="1" type="ORF">SDC9_193148</name>
</gene>
<comment type="caution">
    <text evidence="1">The sequence shown here is derived from an EMBL/GenBank/DDBJ whole genome shotgun (WGS) entry which is preliminary data.</text>
</comment>
<dbReference type="EMBL" id="VSSQ01105588">
    <property type="protein sequence ID" value="MPN45581.1"/>
    <property type="molecule type" value="Genomic_DNA"/>
</dbReference>
<name>A0A645I2Q0_9ZZZZ</name>
<reference evidence="1" key="1">
    <citation type="submission" date="2019-08" db="EMBL/GenBank/DDBJ databases">
        <authorList>
            <person name="Kucharzyk K."/>
            <person name="Murdoch R.W."/>
            <person name="Higgins S."/>
            <person name="Loffler F."/>
        </authorList>
    </citation>
    <scope>NUCLEOTIDE SEQUENCE</scope>
</reference>
<sequence>MLLVAGVDALGAVAAEEVAVEFHAAVLFDYRDALFLGTSRVDGAFEHHDRAFFKHFSDGFAGAVQRSQVRIVELVHRGWNGNDDHVAVGEHGRI</sequence>
<organism evidence="1">
    <name type="scientific">bioreactor metagenome</name>
    <dbReference type="NCBI Taxonomy" id="1076179"/>
    <lineage>
        <taxon>unclassified sequences</taxon>
        <taxon>metagenomes</taxon>
        <taxon>ecological metagenomes</taxon>
    </lineage>
</organism>
<accession>A0A645I2Q0</accession>
<evidence type="ECO:0000313" key="1">
    <source>
        <dbReference type="EMBL" id="MPN45581.1"/>
    </source>
</evidence>
<proteinExistence type="predicted"/>
<dbReference type="AlphaFoldDB" id="A0A645I2Q0"/>
<protein>
    <submittedName>
        <fullName evidence="1">Uncharacterized protein</fullName>
    </submittedName>
</protein>